<keyword evidence="2 5" id="KW-0863">Zinc-finger</keyword>
<evidence type="ECO:0000256" key="2">
    <source>
        <dbReference type="ARBA" id="ARBA00022771"/>
    </source>
</evidence>
<keyword evidence="1" id="KW-0479">Metal-binding</keyword>
<comment type="caution">
    <text evidence="7">The sequence shown here is derived from an EMBL/GenBank/DDBJ whole genome shotgun (WGS) entry which is preliminary data.</text>
</comment>
<keyword evidence="8" id="KW-1185">Reference proteome</keyword>
<organism evidence="7 8">
    <name type="scientific">Aquatica leii</name>
    <dbReference type="NCBI Taxonomy" id="1421715"/>
    <lineage>
        <taxon>Eukaryota</taxon>
        <taxon>Metazoa</taxon>
        <taxon>Ecdysozoa</taxon>
        <taxon>Arthropoda</taxon>
        <taxon>Hexapoda</taxon>
        <taxon>Insecta</taxon>
        <taxon>Pterygota</taxon>
        <taxon>Neoptera</taxon>
        <taxon>Endopterygota</taxon>
        <taxon>Coleoptera</taxon>
        <taxon>Polyphaga</taxon>
        <taxon>Elateriformia</taxon>
        <taxon>Elateroidea</taxon>
        <taxon>Lampyridae</taxon>
        <taxon>Luciolinae</taxon>
        <taxon>Aquatica</taxon>
    </lineage>
</organism>
<evidence type="ECO:0000256" key="5">
    <source>
        <dbReference type="PROSITE-ProRule" id="PRU00309"/>
    </source>
</evidence>
<gene>
    <name evidence="7" type="ORF">RN001_001872</name>
</gene>
<dbReference type="InterPro" id="IPR006612">
    <property type="entry name" value="THAP_Znf"/>
</dbReference>
<accession>A0AAN7SCY4</accession>
<feature type="domain" description="THAP-type" evidence="6">
    <location>
        <begin position="134"/>
        <end position="204"/>
    </location>
</feature>
<dbReference type="PANTHER" id="PTHR33480">
    <property type="entry name" value="SET DOMAIN-CONTAINING PROTEIN-RELATED"/>
    <property type="match status" value="1"/>
</dbReference>
<dbReference type="AlphaFoldDB" id="A0AAN7SCY4"/>
<reference evidence="8" key="1">
    <citation type="submission" date="2023-01" db="EMBL/GenBank/DDBJ databases">
        <title>Key to firefly adult light organ development and bioluminescence: homeobox transcription factors regulate luciferase expression and transportation to peroxisome.</title>
        <authorList>
            <person name="Fu X."/>
        </authorList>
    </citation>
    <scope>NUCLEOTIDE SEQUENCE [LARGE SCALE GENOMIC DNA]</scope>
</reference>
<name>A0AAN7SCY4_9COLE</name>
<proteinExistence type="predicted"/>
<evidence type="ECO:0000259" key="6">
    <source>
        <dbReference type="PROSITE" id="PS50950"/>
    </source>
</evidence>
<dbReference type="GO" id="GO:0003677">
    <property type="term" value="F:DNA binding"/>
    <property type="evidence" value="ECO:0007669"/>
    <property type="project" value="UniProtKB-UniRule"/>
</dbReference>
<sequence>MGHTSKTHDTFYKLPQDIYQVAKVSKILQLIEKGNIAQFKNKCLEEIDIDMESVEEDQDIDENTLATCQNEPEDNINESNRSDPISNNVADNIISEIIDNITLTKVSDNGKLQINKNHEQNHEEVKIRFNFFEMVMCWAPDCKHYNQRETCKFFIFPKDEKLRNKWKQLVRRDVDPGPGAYFCWCHFPEEKRKNLFVFFNHNIKKRFNFQSPEKRKRRTKETDVSVSICIKLLKFYLSVCQNGIKQNIGIKMT</sequence>
<evidence type="ECO:0000313" key="7">
    <source>
        <dbReference type="EMBL" id="KAK4885601.1"/>
    </source>
</evidence>
<keyword evidence="3" id="KW-0862">Zinc</keyword>
<evidence type="ECO:0000256" key="3">
    <source>
        <dbReference type="ARBA" id="ARBA00022833"/>
    </source>
</evidence>
<dbReference type="SUPFAM" id="SSF57716">
    <property type="entry name" value="Glucocorticoid receptor-like (DNA-binding domain)"/>
    <property type="match status" value="1"/>
</dbReference>
<keyword evidence="4 5" id="KW-0238">DNA-binding</keyword>
<evidence type="ECO:0000256" key="1">
    <source>
        <dbReference type="ARBA" id="ARBA00022723"/>
    </source>
</evidence>
<dbReference type="EMBL" id="JARPUR010000001">
    <property type="protein sequence ID" value="KAK4885601.1"/>
    <property type="molecule type" value="Genomic_DNA"/>
</dbReference>
<evidence type="ECO:0000256" key="4">
    <source>
        <dbReference type="ARBA" id="ARBA00023125"/>
    </source>
</evidence>
<dbReference type="GO" id="GO:0008270">
    <property type="term" value="F:zinc ion binding"/>
    <property type="evidence" value="ECO:0007669"/>
    <property type="project" value="UniProtKB-KW"/>
</dbReference>
<evidence type="ECO:0000313" key="8">
    <source>
        <dbReference type="Proteomes" id="UP001353858"/>
    </source>
</evidence>
<dbReference type="Pfam" id="PF05485">
    <property type="entry name" value="THAP"/>
    <property type="match status" value="1"/>
</dbReference>
<dbReference type="PROSITE" id="PS50950">
    <property type="entry name" value="ZF_THAP"/>
    <property type="match status" value="1"/>
</dbReference>
<protein>
    <recommendedName>
        <fullName evidence="6">THAP-type domain-containing protein</fullName>
    </recommendedName>
</protein>
<dbReference type="Proteomes" id="UP001353858">
    <property type="component" value="Unassembled WGS sequence"/>
</dbReference>